<accession>A0A3P8KFZ3</accession>
<dbReference type="Gene3D" id="1.20.1250.20">
    <property type="entry name" value="MFS general substrate transporter like domains"/>
    <property type="match status" value="1"/>
</dbReference>
<reference evidence="1 2" key="1">
    <citation type="submission" date="2018-12" db="EMBL/GenBank/DDBJ databases">
        <authorList>
            <consortium name="Pathogen Informatics"/>
        </authorList>
    </citation>
    <scope>NUCLEOTIDE SEQUENCE [LARGE SCALE GENOMIC DNA]</scope>
    <source>
        <strain evidence="1 2">NCTC13098</strain>
    </source>
</reference>
<dbReference type="AlphaFoldDB" id="A0A3P8KFZ3"/>
<dbReference type="Proteomes" id="UP000274346">
    <property type="component" value="Chromosome"/>
</dbReference>
<sequence>MPRIKCSPAYALLSMVLCLISALSGGHIGLLALTLCSAFMSIQYPTIFSLGIKKSGAGHQIRFVIYRP</sequence>
<proteinExistence type="predicted"/>
<gene>
    <name evidence="1" type="primary">fucP_3</name>
    <name evidence="1" type="ORF">NCTC13098_01326</name>
</gene>
<dbReference type="EMBL" id="LR131271">
    <property type="protein sequence ID" value="VDR25021.1"/>
    <property type="molecule type" value="Genomic_DNA"/>
</dbReference>
<dbReference type="InterPro" id="IPR036259">
    <property type="entry name" value="MFS_trans_sf"/>
</dbReference>
<dbReference type="KEGG" id="rtg:NCTC13098_01326"/>
<evidence type="ECO:0000313" key="2">
    <source>
        <dbReference type="Proteomes" id="UP000274346"/>
    </source>
</evidence>
<protein>
    <submittedName>
        <fullName evidence="1">L-fucose permease</fullName>
    </submittedName>
</protein>
<organism evidence="1 2">
    <name type="scientific">Raoultella terrigena</name>
    <name type="common">Klebsiella terrigena</name>
    <dbReference type="NCBI Taxonomy" id="577"/>
    <lineage>
        <taxon>Bacteria</taxon>
        <taxon>Pseudomonadati</taxon>
        <taxon>Pseudomonadota</taxon>
        <taxon>Gammaproteobacteria</taxon>
        <taxon>Enterobacterales</taxon>
        <taxon>Enterobacteriaceae</taxon>
        <taxon>Klebsiella/Raoultella group</taxon>
        <taxon>Raoultella</taxon>
    </lineage>
</organism>
<name>A0A3P8KFZ3_RAOTE</name>
<evidence type="ECO:0000313" key="1">
    <source>
        <dbReference type="EMBL" id="VDR25021.1"/>
    </source>
</evidence>